<protein>
    <submittedName>
        <fullName evidence="1">Uncharacterized protein</fullName>
    </submittedName>
</protein>
<organism evidence="1 2">
    <name type="scientific">Commensalibacter intestini A911</name>
    <dbReference type="NCBI Taxonomy" id="1088868"/>
    <lineage>
        <taxon>Bacteria</taxon>
        <taxon>Pseudomonadati</taxon>
        <taxon>Pseudomonadota</taxon>
        <taxon>Alphaproteobacteria</taxon>
        <taxon>Acetobacterales</taxon>
        <taxon>Acetobacteraceae</taxon>
    </lineage>
</organism>
<dbReference type="EMBL" id="AGFR01000007">
    <property type="protein sequence ID" value="EHD14010.1"/>
    <property type="molecule type" value="Genomic_DNA"/>
</dbReference>
<reference evidence="1 2" key="1">
    <citation type="submission" date="2011-10" db="EMBL/GenBank/DDBJ databases">
        <title>Genome Sequence of Commensalibacter intestini A911, isolated from Drosophila gut.</title>
        <authorList>
            <person name="Lee W.-J."/>
            <person name="Kim E.-K."/>
        </authorList>
    </citation>
    <scope>NUCLEOTIDE SEQUENCE [LARGE SCALE GENOMIC DNA]</scope>
    <source>
        <strain evidence="1 2">A911</strain>
    </source>
</reference>
<sequence>MMKYNDNDIFITILHAQGSTMKKIFLILTVIALPLTAQAKDIQKYMPPELVDQAVTLFAPDYCPPNSQGGGVRGIVKSIAECYQQVPIENPIMDVCLMVDGITISMKNTEQKKYIALGKASPYEDISFLNNNIFIQRFTKITATSPRYEHVGNLIIYFQKASNLYLEKMSKECQNPKYSAKP</sequence>
<dbReference type="Proteomes" id="UP000005939">
    <property type="component" value="Unassembled WGS sequence"/>
</dbReference>
<dbReference type="RefSeq" id="WP_008854359.1">
    <property type="nucleotide sequence ID" value="NZ_AGFR01000007.1"/>
</dbReference>
<comment type="caution">
    <text evidence="1">The sequence shown here is derived from an EMBL/GenBank/DDBJ whole genome shotgun (WGS) entry which is preliminary data.</text>
</comment>
<evidence type="ECO:0000313" key="2">
    <source>
        <dbReference type="Proteomes" id="UP000005939"/>
    </source>
</evidence>
<dbReference type="AlphaFoldDB" id="G6F0D8"/>
<accession>G6F0D8</accession>
<evidence type="ECO:0000313" key="1">
    <source>
        <dbReference type="EMBL" id="EHD14010.1"/>
    </source>
</evidence>
<gene>
    <name evidence="1" type="ORF">CIN_13690</name>
</gene>
<name>G6F0D8_9PROT</name>
<proteinExistence type="predicted"/>